<feature type="region of interest" description="Disordered" evidence="1">
    <location>
        <begin position="49"/>
        <end position="135"/>
    </location>
</feature>
<feature type="domain" description="DUF1510" evidence="3">
    <location>
        <begin position="113"/>
        <end position="205"/>
    </location>
</feature>
<evidence type="ECO:0000256" key="1">
    <source>
        <dbReference type="SAM" id="MobiDB-lite"/>
    </source>
</evidence>
<keyword evidence="2" id="KW-0472">Membrane</keyword>
<dbReference type="Pfam" id="PF07423">
    <property type="entry name" value="DUF1510"/>
    <property type="match status" value="1"/>
</dbReference>
<feature type="compositionally biased region" description="Polar residues" evidence="1">
    <location>
        <begin position="122"/>
        <end position="135"/>
    </location>
</feature>
<reference evidence="5" key="1">
    <citation type="submission" date="2016-10" db="EMBL/GenBank/DDBJ databases">
        <authorList>
            <person name="Varghese N."/>
            <person name="Submissions S."/>
        </authorList>
    </citation>
    <scope>NUCLEOTIDE SEQUENCE [LARGE SCALE GENOMIC DNA]</scope>
    <source>
        <strain evidence="5">DSM 21620</strain>
    </source>
</reference>
<keyword evidence="2" id="KW-1133">Transmembrane helix</keyword>
<organism evidence="4 5">
    <name type="scientific">Terribacillus halophilus</name>
    <dbReference type="NCBI Taxonomy" id="361279"/>
    <lineage>
        <taxon>Bacteria</taxon>
        <taxon>Bacillati</taxon>
        <taxon>Bacillota</taxon>
        <taxon>Bacilli</taxon>
        <taxon>Bacillales</taxon>
        <taxon>Bacillaceae</taxon>
        <taxon>Terribacillus</taxon>
    </lineage>
</organism>
<dbReference type="STRING" id="361279.SAMN05421663_107165"/>
<name>A0A1G6SMG2_9BACI</name>
<protein>
    <recommendedName>
        <fullName evidence="3">DUF1510 domain-containing protein</fullName>
    </recommendedName>
</protein>
<dbReference type="AlphaFoldDB" id="A0A1G6SMG2"/>
<sequence>MANDNQDYSRLNNRNKRRKPRKWLSVVLTIAGVALVVVLLVAVLNDKPTMDDQTNAEDGQSKKTIAEQVQGNNDSSSDEQDTEESDEEKQDDEKEKEGKQDAEPSDDNVKEAYTKDWDPVGTEQSGSHTTTFEKGTQDWNEMMQAVGGAVGLDSTSMTVWWVENNGSGGNDVIATVSAPDSEETFRVFASWIDGEGWQASKVEVLKENDKN</sequence>
<dbReference type="EMBL" id="FMZB01000007">
    <property type="protein sequence ID" value="SDD17811.1"/>
    <property type="molecule type" value="Genomic_DNA"/>
</dbReference>
<evidence type="ECO:0000256" key="2">
    <source>
        <dbReference type="SAM" id="Phobius"/>
    </source>
</evidence>
<evidence type="ECO:0000313" key="5">
    <source>
        <dbReference type="Proteomes" id="UP000198666"/>
    </source>
</evidence>
<proteinExistence type="predicted"/>
<gene>
    <name evidence="4" type="ORF">SAMN05421663_107165</name>
</gene>
<accession>A0A1G6SMG2</accession>
<evidence type="ECO:0000259" key="3">
    <source>
        <dbReference type="Pfam" id="PF07423"/>
    </source>
</evidence>
<evidence type="ECO:0000313" key="4">
    <source>
        <dbReference type="EMBL" id="SDD17811.1"/>
    </source>
</evidence>
<dbReference type="Proteomes" id="UP000198666">
    <property type="component" value="Unassembled WGS sequence"/>
</dbReference>
<keyword evidence="5" id="KW-1185">Reference proteome</keyword>
<feature type="compositionally biased region" description="Basic and acidic residues" evidence="1">
    <location>
        <begin position="91"/>
        <end position="118"/>
    </location>
</feature>
<dbReference type="InterPro" id="IPR009988">
    <property type="entry name" value="DUF1510"/>
</dbReference>
<feature type="transmembrane region" description="Helical" evidence="2">
    <location>
        <begin position="23"/>
        <end position="44"/>
    </location>
</feature>
<feature type="compositionally biased region" description="Acidic residues" evidence="1">
    <location>
        <begin position="76"/>
        <end position="90"/>
    </location>
</feature>
<dbReference type="RefSeq" id="WP_170829695.1">
    <property type="nucleotide sequence ID" value="NZ_FMZB01000007.1"/>
</dbReference>
<keyword evidence="2" id="KW-0812">Transmembrane</keyword>